<keyword evidence="3" id="KW-1185">Reference proteome</keyword>
<reference evidence="2 3" key="1">
    <citation type="submission" date="2017-05" db="EMBL/GenBank/DDBJ databases">
        <title>Complete and WGS of Bordetella genogroups.</title>
        <authorList>
            <person name="Spilker T."/>
            <person name="Lipuma J."/>
        </authorList>
    </citation>
    <scope>NUCLEOTIDE SEQUENCE [LARGE SCALE GENOMIC DNA]</scope>
    <source>
        <strain evidence="2 3">AU9795</strain>
    </source>
</reference>
<proteinExistence type="predicted"/>
<evidence type="ECO:0000313" key="3">
    <source>
        <dbReference type="Proteomes" id="UP000216354"/>
    </source>
</evidence>
<keyword evidence="1" id="KW-0812">Transmembrane</keyword>
<feature type="transmembrane region" description="Helical" evidence="1">
    <location>
        <begin position="6"/>
        <end position="23"/>
    </location>
</feature>
<name>A0ABX4EZ68_9BORD</name>
<organism evidence="2 3">
    <name type="scientific">Bordetella genomosp. 1</name>
    <dbReference type="NCBI Taxonomy" id="1395607"/>
    <lineage>
        <taxon>Bacteria</taxon>
        <taxon>Pseudomonadati</taxon>
        <taxon>Pseudomonadota</taxon>
        <taxon>Betaproteobacteria</taxon>
        <taxon>Burkholderiales</taxon>
        <taxon>Alcaligenaceae</taxon>
        <taxon>Bordetella</taxon>
    </lineage>
</organism>
<sequence length="84" mass="9534">MDPLRGWYLAVGVVAAAVLYPWLVRRFGVQIRAPLARIAFFGVGAVLAWPILAALPVGEWFERRARNKKNARERAYQEQLRRGG</sequence>
<keyword evidence="1" id="KW-0472">Membrane</keyword>
<evidence type="ECO:0000313" key="2">
    <source>
        <dbReference type="EMBL" id="OZI58732.1"/>
    </source>
</evidence>
<dbReference type="EMBL" id="NEVR01000004">
    <property type="protein sequence ID" value="OZI58732.1"/>
    <property type="molecule type" value="Genomic_DNA"/>
</dbReference>
<evidence type="ECO:0000256" key="1">
    <source>
        <dbReference type="SAM" id="Phobius"/>
    </source>
</evidence>
<dbReference type="Proteomes" id="UP000216354">
    <property type="component" value="Unassembled WGS sequence"/>
</dbReference>
<protein>
    <submittedName>
        <fullName evidence="2">Uncharacterized protein</fullName>
    </submittedName>
</protein>
<gene>
    <name evidence="2" type="ORF">CAL27_18800</name>
</gene>
<feature type="transmembrane region" description="Helical" evidence="1">
    <location>
        <begin position="35"/>
        <end position="55"/>
    </location>
</feature>
<comment type="caution">
    <text evidence="2">The sequence shown here is derived from an EMBL/GenBank/DDBJ whole genome shotgun (WGS) entry which is preliminary data.</text>
</comment>
<accession>A0ABX4EZ68</accession>
<keyword evidence="1" id="KW-1133">Transmembrane helix</keyword>
<dbReference type="RefSeq" id="WP_094832456.1">
    <property type="nucleotide sequence ID" value="NZ_NEVR01000004.1"/>
</dbReference>